<sequence length="73" mass="8248">MKIKDKQIIFFYTVKGSTIKRVILLDILLGTVMYYVVDMVASSTIIAMIGSFIGTEGVKRLPRPINRRIITVT</sequence>
<keyword evidence="1" id="KW-0472">Membrane</keyword>
<organism evidence="2 3">
    <name type="scientific">Paenibacillus oryzisoli</name>
    <dbReference type="NCBI Taxonomy" id="1850517"/>
    <lineage>
        <taxon>Bacteria</taxon>
        <taxon>Bacillati</taxon>
        <taxon>Bacillota</taxon>
        <taxon>Bacilli</taxon>
        <taxon>Bacillales</taxon>
        <taxon>Paenibacillaceae</taxon>
        <taxon>Paenibacillus</taxon>
    </lineage>
</organism>
<keyword evidence="3" id="KW-1185">Reference proteome</keyword>
<keyword evidence="1" id="KW-0812">Transmembrane</keyword>
<dbReference type="STRING" id="1850517.A8708_26815"/>
<dbReference type="EMBL" id="LYPB01000058">
    <property type="protein sequence ID" value="OAS19343.1"/>
    <property type="molecule type" value="Genomic_DNA"/>
</dbReference>
<feature type="transmembrane region" description="Helical" evidence="1">
    <location>
        <begin position="32"/>
        <end position="53"/>
    </location>
</feature>
<reference evidence="2 3" key="1">
    <citation type="submission" date="2016-05" db="EMBL/GenBank/DDBJ databases">
        <title>Paenibacillus sp. 1ZS3-15 nov., isolated from the rhizosphere soil.</title>
        <authorList>
            <person name="Zhang X.X."/>
            <person name="Zhang J."/>
        </authorList>
    </citation>
    <scope>NUCLEOTIDE SEQUENCE [LARGE SCALE GENOMIC DNA]</scope>
    <source>
        <strain evidence="2 3">1ZS3-15</strain>
    </source>
</reference>
<name>A0A198AEH7_9BACL</name>
<evidence type="ECO:0000256" key="1">
    <source>
        <dbReference type="SAM" id="Phobius"/>
    </source>
</evidence>
<keyword evidence="1" id="KW-1133">Transmembrane helix</keyword>
<gene>
    <name evidence="2" type="ORF">A8708_26815</name>
</gene>
<dbReference type="Proteomes" id="UP000078454">
    <property type="component" value="Unassembled WGS sequence"/>
</dbReference>
<evidence type="ECO:0000313" key="2">
    <source>
        <dbReference type="EMBL" id="OAS19343.1"/>
    </source>
</evidence>
<evidence type="ECO:0000313" key="3">
    <source>
        <dbReference type="Proteomes" id="UP000078454"/>
    </source>
</evidence>
<comment type="caution">
    <text evidence="2">The sequence shown here is derived from an EMBL/GenBank/DDBJ whole genome shotgun (WGS) entry which is preliminary data.</text>
</comment>
<dbReference type="AlphaFoldDB" id="A0A198AEH7"/>
<proteinExistence type="predicted"/>
<protein>
    <submittedName>
        <fullName evidence="2">Uncharacterized protein</fullName>
    </submittedName>
</protein>
<accession>A0A198AEH7</accession>